<reference evidence="3" key="1">
    <citation type="journal article" date="2019" name="Int. J. Syst. Evol. Microbiol.">
        <title>The Global Catalogue of Microorganisms (GCM) 10K type strain sequencing project: providing services to taxonomists for standard genome sequencing and annotation.</title>
        <authorList>
            <consortium name="The Broad Institute Genomics Platform"/>
            <consortium name="The Broad Institute Genome Sequencing Center for Infectious Disease"/>
            <person name="Wu L."/>
            <person name="Ma J."/>
        </authorList>
    </citation>
    <scope>NUCLEOTIDE SEQUENCE [LARGE SCALE GENOMIC DNA]</scope>
    <source>
        <strain evidence="3">NBRC 111368</strain>
    </source>
</reference>
<evidence type="ECO:0000313" key="2">
    <source>
        <dbReference type="EMBL" id="MFC6642285.1"/>
    </source>
</evidence>
<dbReference type="RefSeq" id="WP_120351617.1">
    <property type="nucleotide sequence ID" value="NZ_JBHSWA010000001.1"/>
</dbReference>
<keyword evidence="3" id="KW-1185">Reference proteome</keyword>
<dbReference type="InterPro" id="IPR009562">
    <property type="entry name" value="DUF1178"/>
</dbReference>
<accession>A0ABW1Z075</accession>
<dbReference type="EMBL" id="JBHSWA010000001">
    <property type="protein sequence ID" value="MFC6642285.1"/>
    <property type="molecule type" value="Genomic_DNA"/>
</dbReference>
<dbReference type="Proteomes" id="UP001596403">
    <property type="component" value="Unassembled WGS sequence"/>
</dbReference>
<proteinExistence type="predicted"/>
<dbReference type="PIRSF" id="PIRSF032131">
    <property type="entry name" value="UCP032131"/>
    <property type="match status" value="1"/>
</dbReference>
<name>A0ABW1Z075_9RHOB</name>
<evidence type="ECO:0000313" key="3">
    <source>
        <dbReference type="Proteomes" id="UP001596403"/>
    </source>
</evidence>
<evidence type="ECO:0000256" key="1">
    <source>
        <dbReference type="SAM" id="MobiDB-lite"/>
    </source>
</evidence>
<comment type="caution">
    <text evidence="2">The sequence shown here is derived from an EMBL/GenBank/DDBJ whole genome shotgun (WGS) entry which is preliminary data.</text>
</comment>
<feature type="region of interest" description="Disordered" evidence="1">
    <location>
        <begin position="57"/>
        <end position="79"/>
    </location>
</feature>
<sequence>MIRYALKCEAGHGFDSWFQSAAAFDSLARGGHLSCAVCGSAEVRKSLMAPRVTSGECAPEAVEKPQPAEKPAPVLSNPASDVEKALTALRNKVEATSDYVGKNFVREARDMHAGRTPERAIYGEARLDQARALIEEGVPLMPLPFKPKRQLS</sequence>
<organism evidence="2 3">
    <name type="scientific">Sulfitobacter profundi</name>
    <dbReference type="NCBI Taxonomy" id="2679961"/>
    <lineage>
        <taxon>Bacteria</taxon>
        <taxon>Pseudomonadati</taxon>
        <taxon>Pseudomonadota</taxon>
        <taxon>Alphaproteobacteria</taxon>
        <taxon>Rhodobacterales</taxon>
        <taxon>Roseobacteraceae</taxon>
        <taxon>Sulfitobacter</taxon>
    </lineage>
</organism>
<protein>
    <submittedName>
        <fullName evidence="2">DUF1178 family protein</fullName>
    </submittedName>
</protein>
<gene>
    <name evidence="2" type="ORF">ACFQAU_11830</name>
</gene>
<dbReference type="Pfam" id="PF06676">
    <property type="entry name" value="DUF1178"/>
    <property type="match status" value="1"/>
</dbReference>